<gene>
    <name evidence="2" type="ORF">DFH07DRAFT_1063241</name>
</gene>
<protein>
    <recommendedName>
        <fullName evidence="4">F-box domain-containing protein</fullName>
    </recommendedName>
</protein>
<dbReference type="InterPro" id="IPR032675">
    <property type="entry name" value="LRR_dom_sf"/>
</dbReference>
<dbReference type="Gene3D" id="3.80.10.10">
    <property type="entry name" value="Ribonuclease Inhibitor"/>
    <property type="match status" value="1"/>
</dbReference>
<feature type="coiled-coil region" evidence="1">
    <location>
        <begin position="12"/>
        <end position="39"/>
    </location>
</feature>
<reference evidence="2" key="1">
    <citation type="submission" date="2023-03" db="EMBL/GenBank/DDBJ databases">
        <title>Massive genome expansion in bonnet fungi (Mycena s.s.) driven by repeated elements and novel gene families across ecological guilds.</title>
        <authorList>
            <consortium name="Lawrence Berkeley National Laboratory"/>
            <person name="Harder C.B."/>
            <person name="Miyauchi S."/>
            <person name="Viragh M."/>
            <person name="Kuo A."/>
            <person name="Thoen E."/>
            <person name="Andreopoulos B."/>
            <person name="Lu D."/>
            <person name="Skrede I."/>
            <person name="Drula E."/>
            <person name="Henrissat B."/>
            <person name="Morin E."/>
            <person name="Kohler A."/>
            <person name="Barry K."/>
            <person name="LaButti K."/>
            <person name="Morin E."/>
            <person name="Salamov A."/>
            <person name="Lipzen A."/>
            <person name="Mereny Z."/>
            <person name="Hegedus B."/>
            <person name="Baldrian P."/>
            <person name="Stursova M."/>
            <person name="Weitz H."/>
            <person name="Taylor A."/>
            <person name="Grigoriev I.V."/>
            <person name="Nagy L.G."/>
            <person name="Martin F."/>
            <person name="Kauserud H."/>
        </authorList>
    </citation>
    <scope>NUCLEOTIDE SEQUENCE</scope>
    <source>
        <strain evidence="2">CBHHK188m</strain>
    </source>
</reference>
<evidence type="ECO:0000256" key="1">
    <source>
        <dbReference type="SAM" id="Coils"/>
    </source>
</evidence>
<keyword evidence="3" id="KW-1185">Reference proteome</keyword>
<accession>A0AAD7N4H6</accession>
<dbReference type="SUPFAM" id="SSF52047">
    <property type="entry name" value="RNI-like"/>
    <property type="match status" value="1"/>
</dbReference>
<organism evidence="2 3">
    <name type="scientific">Mycena maculata</name>
    <dbReference type="NCBI Taxonomy" id="230809"/>
    <lineage>
        <taxon>Eukaryota</taxon>
        <taxon>Fungi</taxon>
        <taxon>Dikarya</taxon>
        <taxon>Basidiomycota</taxon>
        <taxon>Agaricomycotina</taxon>
        <taxon>Agaricomycetes</taxon>
        <taxon>Agaricomycetidae</taxon>
        <taxon>Agaricales</taxon>
        <taxon>Marasmiineae</taxon>
        <taxon>Mycenaceae</taxon>
        <taxon>Mycena</taxon>
    </lineage>
</organism>
<dbReference type="AlphaFoldDB" id="A0AAD7N4H6"/>
<evidence type="ECO:0008006" key="4">
    <source>
        <dbReference type="Google" id="ProtNLM"/>
    </source>
</evidence>
<evidence type="ECO:0000313" key="3">
    <source>
        <dbReference type="Proteomes" id="UP001215280"/>
    </source>
</evidence>
<comment type="caution">
    <text evidence="2">The sequence shown here is derived from an EMBL/GenBank/DDBJ whole genome shotgun (WGS) entry which is preliminary data.</text>
</comment>
<name>A0AAD7N4H6_9AGAR</name>
<dbReference type="Proteomes" id="UP001215280">
    <property type="component" value="Unassembled WGS sequence"/>
</dbReference>
<proteinExistence type="predicted"/>
<keyword evidence="1" id="KW-0175">Coiled coil</keyword>
<dbReference type="EMBL" id="JARJLG010000104">
    <property type="protein sequence ID" value="KAJ7745218.1"/>
    <property type="molecule type" value="Genomic_DNA"/>
</dbReference>
<sequence length="371" mass="41464">MASAVAKLRTRIEGISLSIARQKEILQDLEKQKSAAQGELNAILDPMSRMPLEISSDIFTRCLSTSPTFLPRDAPSLFLNVCRAWRNIALGTPSLWAAINDEGIQVAELPKLVEAWISRARTFPLSLSLHGSLLAWPHNGTSNRNYEAPAGVPAPVGAMVKQHAHQIQNLELCVPCEEELEAMTFAFTSLRSFQYPDGNSTAVILRNLTLPALRTLFLSQLDITPTDFLSFLTRSSPPLQSLRVRLGRVTDSHDIQQYLRLLPGLTDLDIERPIRPIRFRLPLLLRTVADLLPNLRSLTVRDDIAWDREDYQGVLDVLTSHRTSLESFRIIVHGNGSGNRPPDDIVVALRQLVEDGMHIHIGTKEQNEIDL</sequence>
<evidence type="ECO:0000313" key="2">
    <source>
        <dbReference type="EMBL" id="KAJ7745218.1"/>
    </source>
</evidence>